<comment type="caution">
    <text evidence="4">The sequence shown here is derived from an EMBL/GenBank/DDBJ whole genome shotgun (WGS) entry which is preliminary data.</text>
</comment>
<organism evidence="4 5">
    <name type="scientific">Massilia pinisoli</name>
    <dbReference type="NCBI Taxonomy" id="1772194"/>
    <lineage>
        <taxon>Bacteria</taxon>
        <taxon>Pseudomonadati</taxon>
        <taxon>Pseudomonadota</taxon>
        <taxon>Betaproteobacteria</taxon>
        <taxon>Burkholderiales</taxon>
        <taxon>Oxalobacteraceae</taxon>
        <taxon>Telluria group</taxon>
        <taxon>Massilia</taxon>
    </lineage>
</organism>
<dbReference type="Pfam" id="PF00497">
    <property type="entry name" value="SBP_bac_3"/>
    <property type="match status" value="1"/>
</dbReference>
<feature type="chain" id="PRO_5046979219" evidence="2">
    <location>
        <begin position="29"/>
        <end position="260"/>
    </location>
</feature>
<reference evidence="4 5" key="1">
    <citation type="submission" date="2022-08" db="EMBL/GenBank/DDBJ databases">
        <title>Reclassification of Massilia species as members of the genera Telluria, Duganella, Pseudoduganella, Mokoshia gen. nov. and Zemynaea gen. nov. using orthogonal and non-orthogonal genome-based approaches.</title>
        <authorList>
            <person name="Bowman J.P."/>
        </authorList>
    </citation>
    <scope>NUCLEOTIDE SEQUENCE [LARGE SCALE GENOMIC DNA]</scope>
    <source>
        <strain evidence="4 5">JCM 31316</strain>
    </source>
</reference>
<feature type="signal peptide" evidence="2">
    <location>
        <begin position="1"/>
        <end position="28"/>
    </location>
</feature>
<dbReference type="RefSeq" id="WP_258818862.1">
    <property type="nucleotide sequence ID" value="NZ_JANUGW010000020.1"/>
</dbReference>
<sequence>MRKHATALPCALRAALLACALTGAYAHAQALDVRVAAQETLEPKWIHDGERLTGICPDVMAAIERVEPRLHFTGFHRASRSLSAIETGLDTGALDAACGLVSSPRRLAIGQPVGKPLYPVRHYLAVRRNDPVTIESEADLARLGDLVTTQRASVFTERLREAGVRIDDATDDNRVNVRKILAGHGRFAYVNDLTLRYLIRTEGWQDRVRVLPVVLGDEPTYFWVGHKADPALAPLLGAALDKLKASGELDRIYARWSDAP</sequence>
<gene>
    <name evidence="4" type="ORF">NX784_22170</name>
</gene>
<dbReference type="Gene3D" id="3.40.190.10">
    <property type="entry name" value="Periplasmic binding protein-like II"/>
    <property type="match status" value="2"/>
</dbReference>
<evidence type="ECO:0000259" key="3">
    <source>
        <dbReference type="SMART" id="SM00062"/>
    </source>
</evidence>
<proteinExistence type="predicted"/>
<keyword evidence="1 2" id="KW-0732">Signal</keyword>
<dbReference type="EMBL" id="JANUGW010000020">
    <property type="protein sequence ID" value="MCS0584300.1"/>
    <property type="molecule type" value="Genomic_DNA"/>
</dbReference>
<evidence type="ECO:0000313" key="4">
    <source>
        <dbReference type="EMBL" id="MCS0584300.1"/>
    </source>
</evidence>
<evidence type="ECO:0000313" key="5">
    <source>
        <dbReference type="Proteomes" id="UP001204151"/>
    </source>
</evidence>
<dbReference type="PANTHER" id="PTHR35936:SF6">
    <property type="entry name" value="AMINO ACID ABC TRANSPORTER SUBSTRATE-BINDING PAAT FAMILY PROTEIN"/>
    <property type="match status" value="1"/>
</dbReference>
<protein>
    <submittedName>
        <fullName evidence="4">Transporter substrate-binding domain-containing protein</fullName>
    </submittedName>
</protein>
<dbReference type="PANTHER" id="PTHR35936">
    <property type="entry name" value="MEMBRANE-BOUND LYTIC MUREIN TRANSGLYCOSYLASE F"/>
    <property type="match status" value="1"/>
</dbReference>
<evidence type="ECO:0000256" key="1">
    <source>
        <dbReference type="ARBA" id="ARBA00022729"/>
    </source>
</evidence>
<accession>A0ABT1ZWJ1</accession>
<name>A0ABT1ZWJ1_9BURK</name>
<dbReference type="InterPro" id="IPR001638">
    <property type="entry name" value="Solute-binding_3/MltF_N"/>
</dbReference>
<dbReference type="Proteomes" id="UP001204151">
    <property type="component" value="Unassembled WGS sequence"/>
</dbReference>
<evidence type="ECO:0000256" key="2">
    <source>
        <dbReference type="SAM" id="SignalP"/>
    </source>
</evidence>
<dbReference type="SUPFAM" id="SSF53850">
    <property type="entry name" value="Periplasmic binding protein-like II"/>
    <property type="match status" value="1"/>
</dbReference>
<keyword evidence="5" id="KW-1185">Reference proteome</keyword>
<feature type="domain" description="Solute-binding protein family 3/N-terminal" evidence="3">
    <location>
        <begin position="32"/>
        <end position="260"/>
    </location>
</feature>
<dbReference type="SMART" id="SM00062">
    <property type="entry name" value="PBPb"/>
    <property type="match status" value="1"/>
</dbReference>